<dbReference type="SUPFAM" id="SSF51905">
    <property type="entry name" value="FAD/NAD(P)-binding domain"/>
    <property type="match status" value="2"/>
</dbReference>
<dbReference type="eggNOG" id="COG0446">
    <property type="taxonomic scope" value="Bacteria"/>
</dbReference>
<dbReference type="InterPro" id="IPR036188">
    <property type="entry name" value="FAD/NAD-bd_sf"/>
</dbReference>
<dbReference type="STRING" id="1162668.LFE_0862"/>
<dbReference type="EMBL" id="AP012342">
    <property type="protein sequence ID" value="BAM06570.1"/>
    <property type="molecule type" value="Genomic_DNA"/>
</dbReference>
<dbReference type="PATRIC" id="fig|1162668.3.peg.1007"/>
<dbReference type="GO" id="GO:0016491">
    <property type="term" value="F:oxidoreductase activity"/>
    <property type="evidence" value="ECO:0007669"/>
    <property type="project" value="InterPro"/>
</dbReference>
<dbReference type="KEGG" id="lfc:LFE_0862"/>
<evidence type="ECO:0000313" key="2">
    <source>
        <dbReference type="EMBL" id="BAM06570.1"/>
    </source>
</evidence>
<dbReference type="OrthoDB" id="9805710at2"/>
<proteinExistence type="predicted"/>
<dbReference type="PANTHER" id="PTHR43755">
    <property type="match status" value="1"/>
</dbReference>
<organism evidence="2 3">
    <name type="scientific">Leptospirillum ferrooxidans (strain C2-3)</name>
    <dbReference type="NCBI Taxonomy" id="1162668"/>
    <lineage>
        <taxon>Bacteria</taxon>
        <taxon>Pseudomonadati</taxon>
        <taxon>Nitrospirota</taxon>
        <taxon>Nitrospiria</taxon>
        <taxon>Nitrospirales</taxon>
        <taxon>Nitrospiraceae</taxon>
        <taxon>Leptospirillum</taxon>
    </lineage>
</organism>
<reference evidence="3" key="2">
    <citation type="submission" date="2012-03" db="EMBL/GenBank/DDBJ databases">
        <title>The complete genome sequence of the pioneer microbe on fresh volcanic deposit, Leptospirillum ferrooxidans strain C2-3.</title>
        <authorList>
            <person name="Fujimura R."/>
            <person name="Sato Y."/>
            <person name="Nishizawa T."/>
            <person name="Nanba K."/>
            <person name="Oshima K."/>
            <person name="Hattori M."/>
            <person name="Kamijo T."/>
            <person name="Ohta H."/>
        </authorList>
    </citation>
    <scope>NUCLEOTIDE SEQUENCE [LARGE SCALE GENOMIC DNA]</scope>
    <source>
        <strain evidence="3">C2-3</strain>
    </source>
</reference>
<dbReference type="Proteomes" id="UP000007382">
    <property type="component" value="Chromosome"/>
</dbReference>
<dbReference type="RefSeq" id="WP_014449061.1">
    <property type="nucleotide sequence ID" value="NC_017094.1"/>
</dbReference>
<gene>
    <name evidence="2" type="ordered locus">LFE_0862</name>
</gene>
<sequence length="379" mass="41775">MGKRILVLGSGVAGSIVSNQIVRKIFKELQTGDVSITVLGTTDTHCYQPGWLYLPFDLVRNEELKRSERTILDPLINFIIDSAKLIDVKANKVTGVSGKIYEYDVLVIATGSVPRPDLIPGLSEAGHWFHTEEGALKLQAALREFTGGKIVIAMGVPHKCPVAPIEVTLMLDDYLRKKGIREKTDIFYTYPVGAVHTIPAVAKWAVPVFEERGIRYETFFNMKEVDVSKKMLSSLEGSSVEFDLLISIPPHRGASVITESGLGEGGWIPTNKQTLQMEGYKNVFVVGDTTNLPISKAGSTAHFSADIAVENIISVVRGGEATHLYDGKVFCFIETGKSQATYISFNYSNPPVPPPPTTTVHWMKLSYNRLYWLTARGIL</sequence>
<protein>
    <submittedName>
        <fullName evidence="2">Flavoprotein reductase</fullName>
    </submittedName>
</protein>
<dbReference type="Gene3D" id="3.50.50.60">
    <property type="entry name" value="FAD/NAD(P)-binding domain"/>
    <property type="match status" value="2"/>
</dbReference>
<dbReference type="AlphaFoldDB" id="I0IMS1"/>
<accession>I0IMS1</accession>
<evidence type="ECO:0000313" key="3">
    <source>
        <dbReference type="Proteomes" id="UP000007382"/>
    </source>
</evidence>
<dbReference type="InterPro" id="IPR023753">
    <property type="entry name" value="FAD/NAD-binding_dom"/>
</dbReference>
<evidence type="ECO:0000259" key="1">
    <source>
        <dbReference type="Pfam" id="PF07992"/>
    </source>
</evidence>
<dbReference type="InterPro" id="IPR052541">
    <property type="entry name" value="SQRD"/>
</dbReference>
<dbReference type="Pfam" id="PF07992">
    <property type="entry name" value="Pyr_redox_2"/>
    <property type="match status" value="1"/>
</dbReference>
<feature type="domain" description="FAD/NAD(P)-binding" evidence="1">
    <location>
        <begin position="4"/>
        <end position="143"/>
    </location>
</feature>
<reference evidence="2 3" key="1">
    <citation type="journal article" date="2012" name="J. Bacteriol.">
        <title>Complete Genome Sequence of Leptospirillum ferrooxidans Strain C2-3, Isolated from a Fresh Volcanic Ash Deposit on the Island of Miyake, Japan.</title>
        <authorList>
            <person name="Fujimura R."/>
            <person name="Sato Y."/>
            <person name="Nishizawa T."/>
            <person name="Oshima K."/>
            <person name="Kim S.-W."/>
            <person name="Hattori M."/>
            <person name="Kamijo T."/>
            <person name="Ohta H."/>
        </authorList>
    </citation>
    <scope>NUCLEOTIDE SEQUENCE [LARGE SCALE GENOMIC DNA]</scope>
    <source>
        <strain evidence="2 3">C2-3</strain>
    </source>
</reference>
<keyword evidence="3" id="KW-1185">Reference proteome</keyword>
<name>I0IMS1_LEPFC</name>
<dbReference type="HOGENOM" id="CLU_030742_5_0_0"/>
<dbReference type="PANTHER" id="PTHR43755:SF1">
    <property type="entry name" value="FAD-DEPENDENT PYRIDINE NUCLEOTIDE-DISULPHIDE OXIDOREDUCTASE"/>
    <property type="match status" value="1"/>
</dbReference>